<keyword evidence="2" id="KW-1185">Reference proteome</keyword>
<proteinExistence type="predicted"/>
<dbReference type="Proteomes" id="UP000814128">
    <property type="component" value="Unassembled WGS sequence"/>
</dbReference>
<dbReference type="EMBL" id="MU274016">
    <property type="protein sequence ID" value="KAI0027084.1"/>
    <property type="molecule type" value="Genomic_DNA"/>
</dbReference>
<name>A0ACB8Q5N0_9AGAM</name>
<comment type="caution">
    <text evidence="1">The sequence shown here is derived from an EMBL/GenBank/DDBJ whole genome shotgun (WGS) entry which is preliminary data.</text>
</comment>
<protein>
    <submittedName>
        <fullName evidence="1">Uncharacterized protein</fullName>
    </submittedName>
</protein>
<organism evidence="1 2">
    <name type="scientific">Vararia minispora EC-137</name>
    <dbReference type="NCBI Taxonomy" id="1314806"/>
    <lineage>
        <taxon>Eukaryota</taxon>
        <taxon>Fungi</taxon>
        <taxon>Dikarya</taxon>
        <taxon>Basidiomycota</taxon>
        <taxon>Agaricomycotina</taxon>
        <taxon>Agaricomycetes</taxon>
        <taxon>Russulales</taxon>
        <taxon>Lachnocladiaceae</taxon>
        <taxon>Vararia</taxon>
    </lineage>
</organism>
<gene>
    <name evidence="1" type="ORF">K488DRAFT_74822</name>
</gene>
<accession>A0ACB8Q5N0</accession>
<evidence type="ECO:0000313" key="1">
    <source>
        <dbReference type="EMBL" id="KAI0027084.1"/>
    </source>
</evidence>
<evidence type="ECO:0000313" key="2">
    <source>
        <dbReference type="Proteomes" id="UP000814128"/>
    </source>
</evidence>
<reference evidence="1" key="2">
    <citation type="journal article" date="2022" name="New Phytol.">
        <title>Evolutionary transition to the ectomycorrhizal habit in the genomes of a hyperdiverse lineage of mushroom-forming fungi.</title>
        <authorList>
            <person name="Looney B."/>
            <person name="Miyauchi S."/>
            <person name="Morin E."/>
            <person name="Drula E."/>
            <person name="Courty P.E."/>
            <person name="Kohler A."/>
            <person name="Kuo A."/>
            <person name="LaButti K."/>
            <person name="Pangilinan J."/>
            <person name="Lipzen A."/>
            <person name="Riley R."/>
            <person name="Andreopoulos W."/>
            <person name="He G."/>
            <person name="Johnson J."/>
            <person name="Nolan M."/>
            <person name="Tritt A."/>
            <person name="Barry K.W."/>
            <person name="Grigoriev I.V."/>
            <person name="Nagy L.G."/>
            <person name="Hibbett D."/>
            <person name="Henrissat B."/>
            <person name="Matheny P.B."/>
            <person name="Labbe J."/>
            <person name="Martin F.M."/>
        </authorList>
    </citation>
    <scope>NUCLEOTIDE SEQUENCE</scope>
    <source>
        <strain evidence="1">EC-137</strain>
    </source>
</reference>
<sequence>MNLRRLVIEFQIAHANARAGCGIAATVREMALELQAVADWKAKQADRQDGDQGQNQKNGVHRKDRENDVCIKIQFEDAHRLGCRLDMVWAWHEAGQLGETTVDCQATVARQSAADAPCRADSETMPTDQGPRDAYGRMRPWKWVVGGILSYSEITHRGSSNRVCSGSVAVINSASPFATGHPSLLYYLVGDFNLLVGLSAFIKLIPQQSARGRDSSITKHAAPQEEVLKPYGNIDIPSSKTAETACAARVASGTVPLNRLAAWPEVP</sequence>
<reference evidence="1" key="1">
    <citation type="submission" date="2021-02" db="EMBL/GenBank/DDBJ databases">
        <authorList>
            <consortium name="DOE Joint Genome Institute"/>
            <person name="Ahrendt S."/>
            <person name="Looney B.P."/>
            <person name="Miyauchi S."/>
            <person name="Morin E."/>
            <person name="Drula E."/>
            <person name="Courty P.E."/>
            <person name="Chicoki N."/>
            <person name="Fauchery L."/>
            <person name="Kohler A."/>
            <person name="Kuo A."/>
            <person name="Labutti K."/>
            <person name="Pangilinan J."/>
            <person name="Lipzen A."/>
            <person name="Riley R."/>
            <person name="Andreopoulos W."/>
            <person name="He G."/>
            <person name="Johnson J."/>
            <person name="Barry K.W."/>
            <person name="Grigoriev I.V."/>
            <person name="Nagy L."/>
            <person name="Hibbett D."/>
            <person name="Henrissat B."/>
            <person name="Matheny P.B."/>
            <person name="Labbe J."/>
            <person name="Martin F."/>
        </authorList>
    </citation>
    <scope>NUCLEOTIDE SEQUENCE</scope>
    <source>
        <strain evidence="1">EC-137</strain>
    </source>
</reference>